<dbReference type="AlphaFoldDB" id="A0A9D4G053"/>
<reference evidence="1" key="1">
    <citation type="journal article" date="2019" name="bioRxiv">
        <title>The Genome of the Zebra Mussel, Dreissena polymorpha: A Resource for Invasive Species Research.</title>
        <authorList>
            <person name="McCartney M.A."/>
            <person name="Auch B."/>
            <person name="Kono T."/>
            <person name="Mallez S."/>
            <person name="Zhang Y."/>
            <person name="Obille A."/>
            <person name="Becker A."/>
            <person name="Abrahante J.E."/>
            <person name="Garbe J."/>
            <person name="Badalamenti J.P."/>
            <person name="Herman A."/>
            <person name="Mangelson H."/>
            <person name="Liachko I."/>
            <person name="Sullivan S."/>
            <person name="Sone E.D."/>
            <person name="Koren S."/>
            <person name="Silverstein K.A.T."/>
            <person name="Beckman K.B."/>
            <person name="Gohl D.M."/>
        </authorList>
    </citation>
    <scope>NUCLEOTIDE SEQUENCE</scope>
    <source>
        <strain evidence="1">Duluth1</strain>
        <tissue evidence="1">Whole animal</tissue>
    </source>
</reference>
<organism evidence="1 2">
    <name type="scientific">Dreissena polymorpha</name>
    <name type="common">Zebra mussel</name>
    <name type="synonym">Mytilus polymorpha</name>
    <dbReference type="NCBI Taxonomy" id="45954"/>
    <lineage>
        <taxon>Eukaryota</taxon>
        <taxon>Metazoa</taxon>
        <taxon>Spiralia</taxon>
        <taxon>Lophotrochozoa</taxon>
        <taxon>Mollusca</taxon>
        <taxon>Bivalvia</taxon>
        <taxon>Autobranchia</taxon>
        <taxon>Heteroconchia</taxon>
        <taxon>Euheterodonta</taxon>
        <taxon>Imparidentia</taxon>
        <taxon>Neoheterodontei</taxon>
        <taxon>Myida</taxon>
        <taxon>Dreissenoidea</taxon>
        <taxon>Dreissenidae</taxon>
        <taxon>Dreissena</taxon>
    </lineage>
</organism>
<name>A0A9D4G053_DREPO</name>
<accession>A0A9D4G053</accession>
<keyword evidence="2" id="KW-1185">Reference proteome</keyword>
<dbReference type="EMBL" id="JAIWYP010000006">
    <property type="protein sequence ID" value="KAH3805142.1"/>
    <property type="molecule type" value="Genomic_DNA"/>
</dbReference>
<proteinExistence type="predicted"/>
<sequence>MDSVNKKCVILDERLQRLRTPYTILQLPGCAVFISRVKLALTDDIKTAWLMSVTMPFVLQRRSTHHPKHHLSSHLHAA</sequence>
<comment type="caution">
    <text evidence="1">The sequence shown here is derived from an EMBL/GenBank/DDBJ whole genome shotgun (WGS) entry which is preliminary data.</text>
</comment>
<dbReference type="Proteomes" id="UP000828390">
    <property type="component" value="Unassembled WGS sequence"/>
</dbReference>
<reference evidence="1" key="2">
    <citation type="submission" date="2020-11" db="EMBL/GenBank/DDBJ databases">
        <authorList>
            <person name="McCartney M.A."/>
            <person name="Auch B."/>
            <person name="Kono T."/>
            <person name="Mallez S."/>
            <person name="Becker A."/>
            <person name="Gohl D.M."/>
            <person name="Silverstein K.A.T."/>
            <person name="Koren S."/>
            <person name="Bechman K.B."/>
            <person name="Herman A."/>
            <person name="Abrahante J.E."/>
            <person name="Garbe J."/>
        </authorList>
    </citation>
    <scope>NUCLEOTIDE SEQUENCE</scope>
    <source>
        <strain evidence="1">Duluth1</strain>
        <tissue evidence="1">Whole animal</tissue>
    </source>
</reference>
<evidence type="ECO:0000313" key="2">
    <source>
        <dbReference type="Proteomes" id="UP000828390"/>
    </source>
</evidence>
<evidence type="ECO:0000313" key="1">
    <source>
        <dbReference type="EMBL" id="KAH3805142.1"/>
    </source>
</evidence>
<gene>
    <name evidence="1" type="ORF">DPMN_133439</name>
</gene>
<protein>
    <submittedName>
        <fullName evidence="1">Uncharacterized protein</fullName>
    </submittedName>
</protein>